<dbReference type="AlphaFoldDB" id="A0A4C1TFU1"/>
<gene>
    <name evidence="1" type="ORF">EVAR_4145_1</name>
</gene>
<sequence>MVRFPWPRRLLPARPSRLRAAAEPEVRGVSRSPGGCVGLLATVAPVLPDAPPARTPAAGLYLHAGSVIQGGVVQWSTILLQLEPLEPIEALLL</sequence>
<dbReference type="Proteomes" id="UP000299102">
    <property type="component" value="Unassembled WGS sequence"/>
</dbReference>
<evidence type="ECO:0000313" key="2">
    <source>
        <dbReference type="Proteomes" id="UP000299102"/>
    </source>
</evidence>
<name>A0A4C1TFU1_EUMVA</name>
<reference evidence="1 2" key="1">
    <citation type="journal article" date="2019" name="Commun. Biol.">
        <title>The bagworm genome reveals a unique fibroin gene that provides high tensile strength.</title>
        <authorList>
            <person name="Kono N."/>
            <person name="Nakamura H."/>
            <person name="Ohtoshi R."/>
            <person name="Tomita M."/>
            <person name="Numata K."/>
            <person name="Arakawa K."/>
        </authorList>
    </citation>
    <scope>NUCLEOTIDE SEQUENCE [LARGE SCALE GENOMIC DNA]</scope>
</reference>
<evidence type="ECO:0000313" key="1">
    <source>
        <dbReference type="EMBL" id="GBP13379.1"/>
    </source>
</evidence>
<proteinExistence type="predicted"/>
<comment type="caution">
    <text evidence="1">The sequence shown here is derived from an EMBL/GenBank/DDBJ whole genome shotgun (WGS) entry which is preliminary data.</text>
</comment>
<protein>
    <submittedName>
        <fullName evidence="1">Uncharacterized protein</fullName>
    </submittedName>
</protein>
<organism evidence="1 2">
    <name type="scientific">Eumeta variegata</name>
    <name type="common">Bagworm moth</name>
    <name type="synonym">Eumeta japonica</name>
    <dbReference type="NCBI Taxonomy" id="151549"/>
    <lineage>
        <taxon>Eukaryota</taxon>
        <taxon>Metazoa</taxon>
        <taxon>Ecdysozoa</taxon>
        <taxon>Arthropoda</taxon>
        <taxon>Hexapoda</taxon>
        <taxon>Insecta</taxon>
        <taxon>Pterygota</taxon>
        <taxon>Neoptera</taxon>
        <taxon>Endopterygota</taxon>
        <taxon>Lepidoptera</taxon>
        <taxon>Glossata</taxon>
        <taxon>Ditrysia</taxon>
        <taxon>Tineoidea</taxon>
        <taxon>Psychidae</taxon>
        <taxon>Oiketicinae</taxon>
        <taxon>Eumeta</taxon>
    </lineage>
</organism>
<dbReference type="EMBL" id="BGZK01000057">
    <property type="protein sequence ID" value="GBP13379.1"/>
    <property type="molecule type" value="Genomic_DNA"/>
</dbReference>
<accession>A0A4C1TFU1</accession>
<keyword evidence="2" id="KW-1185">Reference proteome</keyword>